<dbReference type="GO" id="GO:0005886">
    <property type="term" value="C:plasma membrane"/>
    <property type="evidence" value="ECO:0007669"/>
    <property type="project" value="UniProtKB-SubCell"/>
</dbReference>
<keyword evidence="5 6" id="KW-0472">Membrane</keyword>
<dbReference type="Pfam" id="PF01925">
    <property type="entry name" value="TauE"/>
    <property type="match status" value="1"/>
</dbReference>
<dbReference type="InterPro" id="IPR051598">
    <property type="entry name" value="TSUP/Inactive_protease-like"/>
</dbReference>
<keyword evidence="4 6" id="KW-1133">Transmembrane helix</keyword>
<name>A0A524RV39_9CHRO</name>
<evidence type="ECO:0000313" key="7">
    <source>
        <dbReference type="EMBL" id="TGH26864.1"/>
    </source>
</evidence>
<evidence type="ECO:0000256" key="5">
    <source>
        <dbReference type="ARBA" id="ARBA00023136"/>
    </source>
</evidence>
<proteinExistence type="inferred from homology"/>
<feature type="transmembrane region" description="Helical" evidence="6">
    <location>
        <begin position="101"/>
        <end position="118"/>
    </location>
</feature>
<dbReference type="PANTHER" id="PTHR43701">
    <property type="entry name" value="MEMBRANE TRANSPORTER PROTEIN MJ0441-RELATED"/>
    <property type="match status" value="1"/>
</dbReference>
<evidence type="ECO:0000256" key="6">
    <source>
        <dbReference type="RuleBase" id="RU363041"/>
    </source>
</evidence>
<evidence type="ECO:0000313" key="8">
    <source>
        <dbReference type="Proteomes" id="UP000315454"/>
    </source>
</evidence>
<dbReference type="InterPro" id="IPR002781">
    <property type="entry name" value="TM_pro_TauE-like"/>
</dbReference>
<comment type="subcellular location">
    <subcellularLocation>
        <location evidence="6">Cell membrane</location>
        <topology evidence="6">Multi-pass membrane protein</topology>
    </subcellularLocation>
    <subcellularLocation>
        <location evidence="1">Membrane</location>
        <topology evidence="1">Multi-pass membrane protein</topology>
    </subcellularLocation>
</comment>
<gene>
    <name evidence="7" type="ORF">ERJ68_01895</name>
</gene>
<dbReference type="AlphaFoldDB" id="A0A524RV39"/>
<evidence type="ECO:0000256" key="3">
    <source>
        <dbReference type="ARBA" id="ARBA00022692"/>
    </source>
</evidence>
<sequence length="193" mass="19397">MAASGEQLELLLPLGILAGALSGLLGIGGGLIFSPLLLSLGLPPADALATSSLAIVPTTLASTYQHWRRGTLPWHLVGWIGGAALICGLLFASLAGLSEGWELLALQCGVYLLLAGIVRPRPQADPAATTPQPAPLGLVGVGSIAGLMGGMLGLGGGLLMVPLQVRLLRLPIHLAIRISSAAVLLSTVGASSV</sequence>
<feature type="transmembrane region" description="Helical" evidence="6">
    <location>
        <begin position="76"/>
        <end position="94"/>
    </location>
</feature>
<reference evidence="7 8" key="1">
    <citation type="journal article" date="2019" name="mSystems">
        <title>Life at home and on the roam: Genomic adaptions reflect the dual lifestyle of an intracellular, facultative symbiont.</title>
        <authorList>
            <person name="Burgsdorf I."/>
        </authorList>
    </citation>
    <scope>NUCLEOTIDE SEQUENCE [LARGE SCALE GENOMIC DNA]</scope>
    <source>
        <strain evidence="7">277cI</strain>
    </source>
</reference>
<evidence type="ECO:0000256" key="2">
    <source>
        <dbReference type="ARBA" id="ARBA00009142"/>
    </source>
</evidence>
<organism evidence="7 8">
    <name type="scientific">Aphanocapsa feldmannii 277cI</name>
    <dbReference type="NCBI Taxonomy" id="2507554"/>
    <lineage>
        <taxon>Bacteria</taxon>
        <taxon>Bacillati</taxon>
        <taxon>Cyanobacteriota</taxon>
        <taxon>Cyanophyceae</taxon>
        <taxon>Oscillatoriophycideae</taxon>
        <taxon>Chroococcales</taxon>
        <taxon>Microcystaceae</taxon>
        <taxon>Aphanocapsa</taxon>
    </lineage>
</organism>
<accession>A0A524RV39</accession>
<feature type="non-terminal residue" evidence="7">
    <location>
        <position position="193"/>
    </location>
</feature>
<dbReference type="EMBL" id="SRMN01000019">
    <property type="protein sequence ID" value="TGH26864.1"/>
    <property type="molecule type" value="Genomic_DNA"/>
</dbReference>
<evidence type="ECO:0000256" key="4">
    <source>
        <dbReference type="ARBA" id="ARBA00022989"/>
    </source>
</evidence>
<protein>
    <recommendedName>
        <fullName evidence="6">Probable membrane transporter protein</fullName>
    </recommendedName>
</protein>
<feature type="transmembrane region" description="Helical" evidence="6">
    <location>
        <begin position="12"/>
        <end position="33"/>
    </location>
</feature>
<comment type="similarity">
    <text evidence="2 6">Belongs to the 4-toluene sulfonate uptake permease (TSUP) (TC 2.A.102) family.</text>
</comment>
<keyword evidence="3 6" id="KW-0812">Transmembrane</keyword>
<dbReference type="Proteomes" id="UP000315454">
    <property type="component" value="Unassembled WGS sequence"/>
</dbReference>
<feature type="transmembrane region" description="Helical" evidence="6">
    <location>
        <begin position="138"/>
        <end position="162"/>
    </location>
</feature>
<keyword evidence="6" id="KW-1003">Cell membrane</keyword>
<dbReference type="PANTHER" id="PTHR43701:SF2">
    <property type="entry name" value="MEMBRANE TRANSPORTER PROTEIN YJNA-RELATED"/>
    <property type="match status" value="1"/>
</dbReference>
<comment type="caution">
    <text evidence="7">The sequence shown here is derived from an EMBL/GenBank/DDBJ whole genome shotgun (WGS) entry which is preliminary data.</text>
</comment>
<evidence type="ECO:0000256" key="1">
    <source>
        <dbReference type="ARBA" id="ARBA00004141"/>
    </source>
</evidence>